<protein>
    <submittedName>
        <fullName evidence="1">Uncharacterized protein</fullName>
    </submittedName>
</protein>
<dbReference type="EMBL" id="JBHTBF010000005">
    <property type="protein sequence ID" value="MFC7319240.1"/>
    <property type="molecule type" value="Genomic_DNA"/>
</dbReference>
<comment type="caution">
    <text evidence="1">The sequence shown here is derived from an EMBL/GenBank/DDBJ whole genome shotgun (WGS) entry which is preliminary data.</text>
</comment>
<name>A0ABD6AFA7_9EURY</name>
<reference evidence="1 2" key="1">
    <citation type="journal article" date="2019" name="Int. J. Syst. Evol. Microbiol.">
        <title>The Global Catalogue of Microorganisms (GCM) 10K type strain sequencing project: providing services to taxonomists for standard genome sequencing and annotation.</title>
        <authorList>
            <consortium name="The Broad Institute Genomics Platform"/>
            <consortium name="The Broad Institute Genome Sequencing Center for Infectious Disease"/>
            <person name="Wu L."/>
            <person name="Ma J."/>
        </authorList>
    </citation>
    <scope>NUCLEOTIDE SEQUENCE [LARGE SCALE GENOMIC DNA]</scope>
    <source>
        <strain evidence="1 2">PSR21</strain>
    </source>
</reference>
<accession>A0ABD6AFA7</accession>
<sequence length="152" mass="16798">MTRRSKRGLEKRLDQLEDQSEQTPELCLVYTPLSVSDPLSTAIQTDWHAQCARGNAPGFLIMTSGVIAEFRGRLSRALYDLRAETGVYIPQPTFLEFLHGRVEGDVPLGDEGVRAFFEQAAITADHVDRVWDRTVMAASPDYPAYGPLAGAS</sequence>
<dbReference type="RefSeq" id="WP_379794873.1">
    <property type="nucleotide sequence ID" value="NZ_JBHTBF010000005.1"/>
</dbReference>
<organism evidence="1 2">
    <name type="scientific">Halomarina halobia</name>
    <dbReference type="NCBI Taxonomy" id="3033386"/>
    <lineage>
        <taxon>Archaea</taxon>
        <taxon>Methanobacteriati</taxon>
        <taxon>Methanobacteriota</taxon>
        <taxon>Stenosarchaea group</taxon>
        <taxon>Halobacteria</taxon>
        <taxon>Halobacteriales</taxon>
        <taxon>Natronomonadaceae</taxon>
        <taxon>Halomarina</taxon>
    </lineage>
</organism>
<evidence type="ECO:0000313" key="1">
    <source>
        <dbReference type="EMBL" id="MFC7319240.1"/>
    </source>
</evidence>
<dbReference type="AlphaFoldDB" id="A0ABD6AFA7"/>
<gene>
    <name evidence="1" type="ORF">ACFQPE_20945</name>
</gene>
<keyword evidence="2" id="KW-1185">Reference proteome</keyword>
<proteinExistence type="predicted"/>
<dbReference type="Proteomes" id="UP001596547">
    <property type="component" value="Unassembled WGS sequence"/>
</dbReference>
<feature type="non-terminal residue" evidence="1">
    <location>
        <position position="152"/>
    </location>
</feature>
<evidence type="ECO:0000313" key="2">
    <source>
        <dbReference type="Proteomes" id="UP001596547"/>
    </source>
</evidence>